<dbReference type="NCBIfam" id="TIGR00254">
    <property type="entry name" value="GGDEF"/>
    <property type="match status" value="1"/>
</dbReference>
<dbReference type="InterPro" id="IPR035965">
    <property type="entry name" value="PAS-like_dom_sf"/>
</dbReference>
<dbReference type="InterPro" id="IPR029787">
    <property type="entry name" value="Nucleotide_cyclase"/>
</dbReference>
<dbReference type="PANTHER" id="PTHR45138">
    <property type="entry name" value="REGULATORY COMPONENTS OF SENSORY TRANSDUCTION SYSTEM"/>
    <property type="match status" value="1"/>
</dbReference>
<gene>
    <name evidence="6" type="ORF">B0F88_104257</name>
</gene>
<dbReference type="GO" id="GO:0005886">
    <property type="term" value="C:plasma membrane"/>
    <property type="evidence" value="ECO:0007669"/>
    <property type="project" value="TreeGrafter"/>
</dbReference>
<accession>A0A2S6H4P5</accession>
<comment type="catalytic activity">
    <reaction evidence="3">
        <text>2 GTP = 3',3'-c-di-GMP + 2 diphosphate</text>
        <dbReference type="Rhea" id="RHEA:24898"/>
        <dbReference type="ChEBI" id="CHEBI:33019"/>
        <dbReference type="ChEBI" id="CHEBI:37565"/>
        <dbReference type="ChEBI" id="CHEBI:58805"/>
        <dbReference type="EC" id="2.7.7.65"/>
    </reaction>
</comment>
<evidence type="ECO:0000256" key="2">
    <source>
        <dbReference type="ARBA" id="ARBA00012528"/>
    </source>
</evidence>
<sequence length="347" mass="38990">MNKIPATAPESPKMPILRVPPPAPAQPGSNRFDMEDIFHALNLGVCVVDDCGKILLWNNWIAKHSNIKEAEALNQQLEKVFTEPVSPAFLAALKNTLTYRLPVVLSTALHRAPLPLYNAHGTQQQTRMYQSITITPIQSQLSESCCLIQITDSSPSIKREKILRSHSEILKKEATTDSLTDICNRRFFDAHYEMAVADAKRRKHSLSVFMVDIDFFKSYNDYYGHMAGDNVIKLVANALKSQLSRATDIVARYGGEEFVLVMPHLPQQVAEQFAEKLRNAVLNLEIPHLKSRPFNQITISIGLYTGIPGNGDSLLNKADVALYQAKLKGRNRYISLPLCETEEYLEQ</sequence>
<name>A0A2S6H4P5_9GAMM</name>
<dbReference type="InterPro" id="IPR050469">
    <property type="entry name" value="Diguanylate_Cyclase"/>
</dbReference>
<dbReference type="SMART" id="SM00267">
    <property type="entry name" value="GGDEF"/>
    <property type="match status" value="1"/>
</dbReference>
<dbReference type="PROSITE" id="PS50887">
    <property type="entry name" value="GGDEF"/>
    <property type="match status" value="1"/>
</dbReference>
<dbReference type="GO" id="GO:1902201">
    <property type="term" value="P:negative regulation of bacterial-type flagellum-dependent cell motility"/>
    <property type="evidence" value="ECO:0007669"/>
    <property type="project" value="TreeGrafter"/>
</dbReference>
<dbReference type="Gene3D" id="3.30.450.20">
    <property type="entry name" value="PAS domain"/>
    <property type="match status" value="1"/>
</dbReference>
<comment type="cofactor">
    <cofactor evidence="1">
        <name>Mg(2+)</name>
        <dbReference type="ChEBI" id="CHEBI:18420"/>
    </cofactor>
</comment>
<dbReference type="InterPro" id="IPR043128">
    <property type="entry name" value="Rev_trsase/Diguanyl_cyclase"/>
</dbReference>
<dbReference type="GO" id="GO:0006355">
    <property type="term" value="P:regulation of DNA-templated transcription"/>
    <property type="evidence" value="ECO:0007669"/>
    <property type="project" value="InterPro"/>
</dbReference>
<proteinExistence type="predicted"/>
<feature type="region of interest" description="Disordered" evidence="4">
    <location>
        <begin position="1"/>
        <end position="25"/>
    </location>
</feature>
<dbReference type="Pfam" id="PF00990">
    <property type="entry name" value="GGDEF"/>
    <property type="match status" value="1"/>
</dbReference>
<evidence type="ECO:0000256" key="4">
    <source>
        <dbReference type="SAM" id="MobiDB-lite"/>
    </source>
</evidence>
<dbReference type="InterPro" id="IPR013767">
    <property type="entry name" value="PAS_fold"/>
</dbReference>
<evidence type="ECO:0000313" key="7">
    <source>
        <dbReference type="Proteomes" id="UP000238071"/>
    </source>
</evidence>
<dbReference type="AlphaFoldDB" id="A0A2S6H4P5"/>
<dbReference type="GO" id="GO:0052621">
    <property type="term" value="F:diguanylate cyclase activity"/>
    <property type="evidence" value="ECO:0007669"/>
    <property type="project" value="UniProtKB-EC"/>
</dbReference>
<keyword evidence="7" id="KW-1185">Reference proteome</keyword>
<dbReference type="EMBL" id="PTIY01000004">
    <property type="protein sequence ID" value="PPK72462.1"/>
    <property type="molecule type" value="Genomic_DNA"/>
</dbReference>
<dbReference type="FunFam" id="3.30.70.270:FF:000001">
    <property type="entry name" value="Diguanylate cyclase domain protein"/>
    <property type="match status" value="1"/>
</dbReference>
<feature type="domain" description="GGDEF" evidence="5">
    <location>
        <begin position="204"/>
        <end position="338"/>
    </location>
</feature>
<organism evidence="6 7">
    <name type="scientific">Methylobacter tundripaludum</name>
    <dbReference type="NCBI Taxonomy" id="173365"/>
    <lineage>
        <taxon>Bacteria</taxon>
        <taxon>Pseudomonadati</taxon>
        <taxon>Pseudomonadota</taxon>
        <taxon>Gammaproteobacteria</taxon>
        <taxon>Methylococcales</taxon>
        <taxon>Methylococcaceae</taxon>
        <taxon>Methylobacter</taxon>
    </lineage>
</organism>
<dbReference type="Proteomes" id="UP000238071">
    <property type="component" value="Unassembled WGS sequence"/>
</dbReference>
<dbReference type="Pfam" id="PF00989">
    <property type="entry name" value="PAS"/>
    <property type="match status" value="1"/>
</dbReference>
<evidence type="ECO:0000259" key="5">
    <source>
        <dbReference type="PROSITE" id="PS50887"/>
    </source>
</evidence>
<evidence type="ECO:0000313" key="6">
    <source>
        <dbReference type="EMBL" id="PPK72462.1"/>
    </source>
</evidence>
<evidence type="ECO:0000256" key="1">
    <source>
        <dbReference type="ARBA" id="ARBA00001946"/>
    </source>
</evidence>
<evidence type="ECO:0000256" key="3">
    <source>
        <dbReference type="ARBA" id="ARBA00034247"/>
    </source>
</evidence>
<dbReference type="CDD" id="cd01949">
    <property type="entry name" value="GGDEF"/>
    <property type="match status" value="1"/>
</dbReference>
<dbReference type="EC" id="2.7.7.65" evidence="2"/>
<dbReference type="InterPro" id="IPR000160">
    <property type="entry name" value="GGDEF_dom"/>
</dbReference>
<comment type="caution">
    <text evidence="6">The sequence shown here is derived from an EMBL/GenBank/DDBJ whole genome shotgun (WGS) entry which is preliminary data.</text>
</comment>
<dbReference type="SUPFAM" id="SSF55785">
    <property type="entry name" value="PYP-like sensor domain (PAS domain)"/>
    <property type="match status" value="1"/>
</dbReference>
<dbReference type="GO" id="GO:0043709">
    <property type="term" value="P:cell adhesion involved in single-species biofilm formation"/>
    <property type="evidence" value="ECO:0007669"/>
    <property type="project" value="TreeGrafter"/>
</dbReference>
<dbReference type="Gene3D" id="3.30.70.270">
    <property type="match status" value="1"/>
</dbReference>
<dbReference type="PANTHER" id="PTHR45138:SF9">
    <property type="entry name" value="DIGUANYLATE CYCLASE DGCM-RELATED"/>
    <property type="match status" value="1"/>
</dbReference>
<reference evidence="6 7" key="1">
    <citation type="submission" date="2018-02" db="EMBL/GenBank/DDBJ databases">
        <title>Subsurface microbial communities from deep shales in Ohio and West Virginia, USA.</title>
        <authorList>
            <person name="Wrighton K."/>
        </authorList>
    </citation>
    <scope>NUCLEOTIDE SEQUENCE [LARGE SCALE GENOMIC DNA]</scope>
    <source>
        <strain evidence="6 7">OWC-G53F</strain>
    </source>
</reference>
<dbReference type="SUPFAM" id="SSF55073">
    <property type="entry name" value="Nucleotide cyclase"/>
    <property type="match status" value="1"/>
</dbReference>
<protein>
    <recommendedName>
        <fullName evidence="2">diguanylate cyclase</fullName>
        <ecNumber evidence="2">2.7.7.65</ecNumber>
    </recommendedName>
</protein>